<sequence length="350" mass="39595">MIIKLEPVEVSLTEENDSVKVKSALTSAEVGKLWTTFMGNSMARCVLRYFLQHVDDGDIRQVLEEGLRLADRFAQTASNILTGDGHPLPVGFTEEDVNLGAPRLYADEFYLHYLKYTGKAGISIYGIAVPLMSRRDIREFFTECLSSTIKLMNDVNDLLDAKGFLIKPPYIPAPEKIDFVKKQRFLNGFFGDVRPLQALEITHIYDNLQNNATSCAVLVGFCQTAKIDQVRQYFKRGKEIVLKQYDILTRLLHKDDLSSIPLMNHLVTDSTVSPFSDKLMVTHKMDMFTMRTRTYGNALSFSARHDVTAAFARFIIEVGNYVEDGANTLIDMGWMEQPPQAADREALSRQ</sequence>
<proteinExistence type="predicted"/>
<gene>
    <name evidence="1" type="ORF">ACFSW5_07375</name>
</gene>
<dbReference type="InterPro" id="IPR012347">
    <property type="entry name" value="Ferritin-like"/>
</dbReference>
<evidence type="ECO:0000313" key="1">
    <source>
        <dbReference type="EMBL" id="MFD2660090.1"/>
    </source>
</evidence>
<dbReference type="Pfam" id="PF11553">
    <property type="entry name" value="DUF3231"/>
    <property type="match status" value="2"/>
</dbReference>
<dbReference type="EMBL" id="JBHUMY010000006">
    <property type="protein sequence ID" value="MFD2660090.1"/>
    <property type="molecule type" value="Genomic_DNA"/>
</dbReference>
<dbReference type="RefSeq" id="WP_379270799.1">
    <property type="nucleotide sequence ID" value="NZ_JBHUGT010000010.1"/>
</dbReference>
<name>A0ABW5QV91_9BACL</name>
<reference evidence="2" key="1">
    <citation type="journal article" date="2019" name="Int. J. Syst. Evol. Microbiol.">
        <title>The Global Catalogue of Microorganisms (GCM) 10K type strain sequencing project: providing services to taxonomists for standard genome sequencing and annotation.</title>
        <authorList>
            <consortium name="The Broad Institute Genomics Platform"/>
            <consortium name="The Broad Institute Genome Sequencing Center for Infectious Disease"/>
            <person name="Wu L."/>
            <person name="Ma J."/>
        </authorList>
    </citation>
    <scope>NUCLEOTIDE SEQUENCE [LARGE SCALE GENOMIC DNA]</scope>
    <source>
        <strain evidence="2">TISTR 1827</strain>
    </source>
</reference>
<dbReference type="InterPro" id="IPR021617">
    <property type="entry name" value="DUF3231"/>
</dbReference>
<evidence type="ECO:0000313" key="2">
    <source>
        <dbReference type="Proteomes" id="UP001597493"/>
    </source>
</evidence>
<accession>A0ABW5QV91</accession>
<dbReference type="Gene3D" id="1.20.1260.10">
    <property type="match status" value="2"/>
</dbReference>
<comment type="caution">
    <text evidence="1">The sequence shown here is derived from an EMBL/GenBank/DDBJ whole genome shotgun (WGS) entry which is preliminary data.</text>
</comment>
<protein>
    <submittedName>
        <fullName evidence="1">DUF3231 family protein</fullName>
    </submittedName>
</protein>
<keyword evidence="2" id="KW-1185">Reference proteome</keyword>
<organism evidence="1 2">
    <name type="scientific">Paenibacillus thailandensis</name>
    <dbReference type="NCBI Taxonomy" id="393250"/>
    <lineage>
        <taxon>Bacteria</taxon>
        <taxon>Bacillati</taxon>
        <taxon>Bacillota</taxon>
        <taxon>Bacilli</taxon>
        <taxon>Bacillales</taxon>
        <taxon>Paenibacillaceae</taxon>
        <taxon>Paenibacillus</taxon>
    </lineage>
</organism>
<dbReference type="Proteomes" id="UP001597493">
    <property type="component" value="Unassembled WGS sequence"/>
</dbReference>